<name>A0A9P6K331_9FUNG</name>
<accession>A0A9P6K331</accession>
<feature type="compositionally biased region" description="Basic and acidic residues" evidence="1">
    <location>
        <begin position="78"/>
        <end position="88"/>
    </location>
</feature>
<feature type="region of interest" description="Disordered" evidence="1">
    <location>
        <begin position="66"/>
        <end position="94"/>
    </location>
</feature>
<evidence type="ECO:0000313" key="2">
    <source>
        <dbReference type="EMBL" id="KAF9543511.1"/>
    </source>
</evidence>
<comment type="caution">
    <text evidence="2">The sequence shown here is derived from an EMBL/GenBank/DDBJ whole genome shotgun (WGS) entry which is preliminary data.</text>
</comment>
<keyword evidence="3" id="KW-1185">Reference proteome</keyword>
<reference evidence="2" key="1">
    <citation type="journal article" date="2020" name="Fungal Divers.">
        <title>Resolving the Mortierellaceae phylogeny through synthesis of multi-gene phylogenetics and phylogenomics.</title>
        <authorList>
            <person name="Vandepol N."/>
            <person name="Liber J."/>
            <person name="Desiro A."/>
            <person name="Na H."/>
            <person name="Kennedy M."/>
            <person name="Barry K."/>
            <person name="Grigoriev I.V."/>
            <person name="Miller A.N."/>
            <person name="O'Donnell K."/>
            <person name="Stajich J.E."/>
            <person name="Bonito G."/>
        </authorList>
    </citation>
    <scope>NUCLEOTIDE SEQUENCE</scope>
    <source>
        <strain evidence="2">NRRL 2591</strain>
    </source>
</reference>
<evidence type="ECO:0008006" key="4">
    <source>
        <dbReference type="Google" id="ProtNLM"/>
    </source>
</evidence>
<organism evidence="2 3">
    <name type="scientific">Mortierella hygrophila</name>
    <dbReference type="NCBI Taxonomy" id="979708"/>
    <lineage>
        <taxon>Eukaryota</taxon>
        <taxon>Fungi</taxon>
        <taxon>Fungi incertae sedis</taxon>
        <taxon>Mucoromycota</taxon>
        <taxon>Mortierellomycotina</taxon>
        <taxon>Mortierellomycetes</taxon>
        <taxon>Mortierellales</taxon>
        <taxon>Mortierellaceae</taxon>
        <taxon>Mortierella</taxon>
    </lineage>
</organism>
<gene>
    <name evidence="2" type="ORF">EC957_000787</name>
</gene>
<proteinExistence type="predicted"/>
<dbReference type="AlphaFoldDB" id="A0A9P6K331"/>
<evidence type="ECO:0000256" key="1">
    <source>
        <dbReference type="SAM" id="MobiDB-lite"/>
    </source>
</evidence>
<dbReference type="EMBL" id="JAAAXW010000111">
    <property type="protein sequence ID" value="KAF9543511.1"/>
    <property type="molecule type" value="Genomic_DNA"/>
</dbReference>
<sequence>MEQSQSSISAFDNILITNNIAQYLSSKDTTACLKVSKAWYTHFHAYQWRTIAHFYTYQAENHDPAAHPRRQWWKPNNKKKDDDTGDDKRKRKPSIHSNACSHFIFSTQRDLICSNAFRVRSLKIDYSAAILLDVPFVNLTRLIMNCRHNHDIDPTVKAAEGRRAADRIFQERVLALISLNPRLRELEVSYAYCWGPPAEGPPFSIRILQALRHRPPSTATTAAATTTTGMTATATTASISQLYSLKLVIQGCQSYGDICSIIENCPPSLQELAVQSSFYANSNSSPMFARSKNLEQRLISLKDNATNYTATTTTNGNNSSPRRQTLSFRLLSVSWYSARDGQELDVVDSDKFFYPLMACFPRLQDLTLPKIPCRDLKWGSPLVSILTLSCPTLTNINFGENLISEEHMFRFITGMPQGQGQGLRGLTMRITPLYANRVLPTLLQQCGPTLQVLRLGELGFANLRSTYIADILARCPRLKVFVVSSAPGKLRPFSKIALQDLLRAEWVCSELETLSISINELAAVATAQDTGTLYDGLASLALEETENENGNQLGPTEAQTYQDYIQFSSMVRNVLEFYRRLNGLPKLVTLSLQWSQVCQTVPYECGMGFSDNLLDFDKLQWIGLEWSARSERNVL</sequence>
<evidence type="ECO:0000313" key="3">
    <source>
        <dbReference type="Proteomes" id="UP000723463"/>
    </source>
</evidence>
<dbReference type="Gene3D" id="3.80.10.10">
    <property type="entry name" value="Ribonuclease Inhibitor"/>
    <property type="match status" value="1"/>
</dbReference>
<dbReference type="SUPFAM" id="SSF52047">
    <property type="entry name" value="RNI-like"/>
    <property type="match status" value="1"/>
</dbReference>
<protein>
    <recommendedName>
        <fullName evidence="4">F-box domain-containing protein</fullName>
    </recommendedName>
</protein>
<dbReference type="InterPro" id="IPR032675">
    <property type="entry name" value="LRR_dom_sf"/>
</dbReference>
<dbReference type="Proteomes" id="UP000723463">
    <property type="component" value="Unassembled WGS sequence"/>
</dbReference>